<gene>
    <name evidence="1" type="ordered locus">ASA_1314</name>
</gene>
<sequence length="116" mass="12971">MRLPPSLRRCRAIISSYLGANAWAAWQGGRGMSAQTKGLLKRVEAVELAVSRQYGGDSIEELSRYLRAADDLPRNGDFIVATDDDIATLAEAKGIDPERLRFYVELRNKIIRDDDC</sequence>
<protein>
    <submittedName>
        <fullName evidence="1">Uncharacterized protein</fullName>
    </submittedName>
</protein>
<dbReference type="Proteomes" id="UP000000225">
    <property type="component" value="Chromosome"/>
</dbReference>
<dbReference type="AlphaFoldDB" id="A4SKJ5"/>
<proteinExistence type="predicted"/>
<accession>A4SKJ5</accession>
<dbReference type="STRING" id="29491.GCA_000820065_03249"/>
<evidence type="ECO:0000313" key="2">
    <source>
        <dbReference type="Proteomes" id="UP000000225"/>
    </source>
</evidence>
<reference evidence="2" key="1">
    <citation type="journal article" date="2008" name="BMC Genomics">
        <title>The genome of Aeromonas salmonicida subsp. salmonicida A449: insights into the evolution of a fish pathogen.</title>
        <authorList>
            <person name="Reith M.E."/>
            <person name="Singh R.K."/>
            <person name="Curtis B."/>
            <person name="Boyd J.M."/>
            <person name="Bouevitch A."/>
            <person name="Kimball J."/>
            <person name="Munholland J."/>
            <person name="Murphy C."/>
            <person name="Sarty D."/>
            <person name="Williams J."/>
            <person name="Nash J.H."/>
            <person name="Johnson S.C."/>
            <person name="Brown L.L."/>
        </authorList>
    </citation>
    <scope>NUCLEOTIDE SEQUENCE [LARGE SCALE GENOMIC DNA]</scope>
    <source>
        <strain evidence="2">A449</strain>
    </source>
</reference>
<name>A4SKJ5_AERS4</name>
<dbReference type="KEGG" id="asa:ASA_1314"/>
<evidence type="ECO:0000313" key="1">
    <source>
        <dbReference type="EMBL" id="ABO89417.1"/>
    </source>
</evidence>
<dbReference type="EMBL" id="CP000644">
    <property type="protein sequence ID" value="ABO89417.1"/>
    <property type="molecule type" value="Genomic_DNA"/>
</dbReference>
<organism evidence="1 2">
    <name type="scientific">Aeromonas salmonicida (strain A449)</name>
    <dbReference type="NCBI Taxonomy" id="382245"/>
    <lineage>
        <taxon>Bacteria</taxon>
        <taxon>Pseudomonadati</taxon>
        <taxon>Pseudomonadota</taxon>
        <taxon>Gammaproteobacteria</taxon>
        <taxon>Aeromonadales</taxon>
        <taxon>Aeromonadaceae</taxon>
        <taxon>Aeromonas</taxon>
    </lineage>
</organism>
<dbReference type="HOGENOM" id="CLU_2091603_0_0_6"/>